<dbReference type="SUPFAM" id="SSF53383">
    <property type="entry name" value="PLP-dependent transferases"/>
    <property type="match status" value="1"/>
</dbReference>
<dbReference type="InterPro" id="IPR023603">
    <property type="entry name" value="Low_specificity_L-TA-like"/>
</dbReference>
<protein>
    <submittedName>
        <fullName evidence="7">Low-specificity L-threonine aldolase</fullName>
        <ecNumber evidence="7">4.1.2.48</ecNumber>
    </submittedName>
</protein>
<evidence type="ECO:0000313" key="8">
    <source>
        <dbReference type="Proteomes" id="UP000663499"/>
    </source>
</evidence>
<comment type="cofactor">
    <cofactor evidence="1">
        <name>pyridoxal 5'-phosphate</name>
        <dbReference type="ChEBI" id="CHEBI:597326"/>
    </cofactor>
</comment>
<organism evidence="7 8">
    <name type="scientific">Alkalibacter rhizosphaerae</name>
    <dbReference type="NCBI Taxonomy" id="2815577"/>
    <lineage>
        <taxon>Bacteria</taxon>
        <taxon>Bacillati</taxon>
        <taxon>Bacillota</taxon>
        <taxon>Clostridia</taxon>
        <taxon>Eubacteriales</taxon>
        <taxon>Eubacteriaceae</taxon>
        <taxon>Alkalibacter</taxon>
    </lineage>
</organism>
<dbReference type="InterPro" id="IPR001597">
    <property type="entry name" value="ArAA_b-elim_lyase/Thr_aldolase"/>
</dbReference>
<sequence length="345" mass="37607">MKPIDFRSDTITQPTPVMREAMAHAQVGDDVYMEDPTLTALEDLAAEMTGKEKALFVPSGTMGNQIAVNVFTDHGNEVILEENCHIFTYEAGGIGAISGVQSRLIPSNKGVLSVETIEKAVRGVDIHYPETALICLENTHNKAGGTVTDVPTMKAIYEFAQHKNIPVHLDGARIFNAATALGVPVSELTQYTDSVMFCLSKGLCAPVGSMLAGTEDFIDRARKVRKMLGGGIRQGGILAAAGIIALQEMTGRLEEDHRHAKVLAQGLNAMDGLSVDVDFVQTNILMCDVTDEEVDLEDLMKQAREEGVLVNAMGARRLRFVTHYYITEEDIHKTLEVFAKIMKKS</sequence>
<evidence type="ECO:0000256" key="5">
    <source>
        <dbReference type="PIRSR" id="PIRSR017617-1"/>
    </source>
</evidence>
<feature type="modified residue" description="N6-(pyridoxal phosphate)lysine" evidence="5">
    <location>
        <position position="201"/>
    </location>
</feature>
<dbReference type="GO" id="GO:0006545">
    <property type="term" value="P:glycine biosynthetic process"/>
    <property type="evidence" value="ECO:0007669"/>
    <property type="project" value="TreeGrafter"/>
</dbReference>
<dbReference type="Gene3D" id="3.90.1150.10">
    <property type="entry name" value="Aspartate Aminotransferase, domain 1"/>
    <property type="match status" value="1"/>
</dbReference>
<dbReference type="Pfam" id="PF01212">
    <property type="entry name" value="Beta_elim_lyase"/>
    <property type="match status" value="1"/>
</dbReference>
<dbReference type="PANTHER" id="PTHR48097:SF9">
    <property type="entry name" value="L-THREONINE ALDOLASE"/>
    <property type="match status" value="1"/>
</dbReference>
<evidence type="ECO:0000256" key="1">
    <source>
        <dbReference type="ARBA" id="ARBA00001933"/>
    </source>
</evidence>
<dbReference type="NCBIfam" id="NF007825">
    <property type="entry name" value="PRK10534.1"/>
    <property type="match status" value="1"/>
</dbReference>
<comment type="similarity">
    <text evidence="2">Belongs to the threonine aldolase family.</text>
</comment>
<evidence type="ECO:0000256" key="3">
    <source>
        <dbReference type="ARBA" id="ARBA00022898"/>
    </source>
</evidence>
<keyword evidence="8" id="KW-1185">Reference proteome</keyword>
<dbReference type="Gene3D" id="3.40.640.10">
    <property type="entry name" value="Type I PLP-dependent aspartate aminotransferase-like (Major domain)"/>
    <property type="match status" value="1"/>
</dbReference>
<dbReference type="EC" id="4.1.2.48" evidence="7"/>
<dbReference type="FunFam" id="3.90.1150.10:FF:000041">
    <property type="entry name" value="Low-specificity L-threonine aldolase"/>
    <property type="match status" value="1"/>
</dbReference>
<dbReference type="CDD" id="cd06502">
    <property type="entry name" value="TA_like"/>
    <property type="match status" value="1"/>
</dbReference>
<proteinExistence type="inferred from homology"/>
<gene>
    <name evidence="7" type="primary">ltaE</name>
    <name evidence="7" type="ORF">J0B03_00900</name>
</gene>
<evidence type="ECO:0000313" key="7">
    <source>
        <dbReference type="EMBL" id="QSX08679.1"/>
    </source>
</evidence>
<accession>A0A975AIH2</accession>
<dbReference type="InterPro" id="IPR015421">
    <property type="entry name" value="PyrdxlP-dep_Trfase_major"/>
</dbReference>
<dbReference type="EMBL" id="CP071444">
    <property type="protein sequence ID" value="QSX08679.1"/>
    <property type="molecule type" value="Genomic_DNA"/>
</dbReference>
<feature type="domain" description="Aromatic amino acid beta-eliminating lyase/threonine aldolase" evidence="6">
    <location>
        <begin position="5"/>
        <end position="287"/>
    </location>
</feature>
<reference evidence="7" key="1">
    <citation type="submission" date="2021-03" db="EMBL/GenBank/DDBJ databases">
        <title>Alkalibacter marinus sp. nov., isolated from tidal flat sediment.</title>
        <authorList>
            <person name="Namirimu T."/>
            <person name="Yang J.-A."/>
            <person name="Yang S.-H."/>
            <person name="Kim Y.-J."/>
            <person name="Kwon K.K."/>
        </authorList>
    </citation>
    <scope>NUCLEOTIDE SEQUENCE</scope>
    <source>
        <strain evidence="7">ES005</strain>
    </source>
</reference>
<dbReference type="AlphaFoldDB" id="A0A975AIH2"/>
<dbReference type="KEGG" id="alka:J0B03_00900"/>
<dbReference type="Proteomes" id="UP000663499">
    <property type="component" value="Chromosome"/>
</dbReference>
<evidence type="ECO:0000259" key="6">
    <source>
        <dbReference type="Pfam" id="PF01212"/>
    </source>
</evidence>
<dbReference type="PIRSF" id="PIRSF017617">
    <property type="entry name" value="Thr_aldolase"/>
    <property type="match status" value="1"/>
</dbReference>
<dbReference type="InterPro" id="IPR015422">
    <property type="entry name" value="PyrdxlP-dep_Trfase_small"/>
</dbReference>
<dbReference type="FunFam" id="3.40.640.10:FF:000030">
    <property type="entry name" value="Low-specificity L-threonine aldolase"/>
    <property type="match status" value="1"/>
</dbReference>
<evidence type="ECO:0000256" key="2">
    <source>
        <dbReference type="ARBA" id="ARBA00006966"/>
    </source>
</evidence>
<dbReference type="GO" id="GO:0008732">
    <property type="term" value="F:L-allo-threonine aldolase activity"/>
    <property type="evidence" value="ECO:0007669"/>
    <property type="project" value="TreeGrafter"/>
</dbReference>
<name>A0A975AIH2_9FIRM</name>
<dbReference type="NCBIfam" id="NF041359">
    <property type="entry name" value="GntG_guanitoxin"/>
    <property type="match status" value="1"/>
</dbReference>
<dbReference type="RefSeq" id="WP_207300020.1">
    <property type="nucleotide sequence ID" value="NZ_CP071444.1"/>
</dbReference>
<evidence type="ECO:0000256" key="4">
    <source>
        <dbReference type="ARBA" id="ARBA00023239"/>
    </source>
</evidence>
<dbReference type="GO" id="GO:0006567">
    <property type="term" value="P:L-threonine catabolic process"/>
    <property type="evidence" value="ECO:0007669"/>
    <property type="project" value="TreeGrafter"/>
</dbReference>
<keyword evidence="4 7" id="KW-0456">Lyase</keyword>
<dbReference type="PANTHER" id="PTHR48097">
    <property type="entry name" value="L-THREONINE ALDOLASE-RELATED"/>
    <property type="match status" value="1"/>
</dbReference>
<dbReference type="InterPro" id="IPR015424">
    <property type="entry name" value="PyrdxlP-dep_Trfase"/>
</dbReference>
<keyword evidence="3" id="KW-0663">Pyridoxal phosphate</keyword>
<dbReference type="GO" id="GO:0005829">
    <property type="term" value="C:cytosol"/>
    <property type="evidence" value="ECO:0007669"/>
    <property type="project" value="TreeGrafter"/>
</dbReference>